<dbReference type="GO" id="GO:0006506">
    <property type="term" value="P:GPI anchor biosynthetic process"/>
    <property type="evidence" value="ECO:0007669"/>
    <property type="project" value="UniProtKB-KW"/>
</dbReference>
<evidence type="ECO:0000256" key="2">
    <source>
        <dbReference type="ARBA" id="ARBA00009941"/>
    </source>
</evidence>
<evidence type="ECO:0000256" key="3">
    <source>
        <dbReference type="ARBA" id="ARBA00019393"/>
    </source>
</evidence>
<reference evidence="12" key="1">
    <citation type="submission" date="2025-08" db="UniProtKB">
        <authorList>
            <consortium name="RefSeq"/>
        </authorList>
    </citation>
    <scope>IDENTIFICATION</scope>
    <source>
        <tissue evidence="12">Sperm</tissue>
    </source>
</reference>
<feature type="chain" id="PRO_5042529183" description="GPI-anchor transamidase" evidence="10">
    <location>
        <begin position="33"/>
        <end position="404"/>
    </location>
</feature>
<accession>A0AAJ7TB03</accession>
<dbReference type="GO" id="GO:0016255">
    <property type="term" value="P:attachment of GPI anchor to protein"/>
    <property type="evidence" value="ECO:0007669"/>
    <property type="project" value="InterPro"/>
</dbReference>
<dbReference type="PRINTS" id="PR00776">
    <property type="entry name" value="HEMOGLOBNASE"/>
</dbReference>
<protein>
    <recommendedName>
        <fullName evidence="3">GPI-anchor transamidase</fullName>
    </recommendedName>
    <alternativeName>
        <fullName evidence="6">Phosphatidylinositol-glycan biosynthesis class K protein</fullName>
    </alternativeName>
</protein>
<dbReference type="PIRSF" id="PIRSF500138">
    <property type="entry name" value="GPI8"/>
    <property type="match status" value="1"/>
</dbReference>
<sequence>MAASRRSLCRAWPGLPHLFLIFLLLPLPGLLASTAEDVQGQAEHFFTSGHTNNWAVLVCTSRFWFNYRHVANVLSVYRSVKRLGIPDSQIILMLADDMACNPRNPRPATVFNNAAEQINVYGDDVEVDYRGYEVTVENFLRVLTGRLPPSTPRSKRLLTDDRSNILIYMTGHGGDGFLKFQDAEEISNVELADAFEQMWQKQRYHEVLFIVDTCQAVSLYQRFYSPNVMAIGSSQVGEDSLSHHMDSSIGVFVIDRYTYHLLDFLENIHPSTRKTMTDLFQVCPPRDCISTPGWRTDLFTRDPGSVLITDFFGSVRNVELTMETVALPRQTSPPLTEPPWSEETLTTPGPLEVDFVDPLPVADIIRMGKRREWHPPNAFILSFWALVLLVFFKAYGAKHLPFIF</sequence>
<evidence type="ECO:0000256" key="10">
    <source>
        <dbReference type="SAM" id="SignalP"/>
    </source>
</evidence>
<dbReference type="RefSeq" id="XP_032814479.1">
    <property type="nucleotide sequence ID" value="XM_032958588.1"/>
</dbReference>
<feature type="transmembrane region" description="Helical" evidence="9">
    <location>
        <begin position="378"/>
        <end position="396"/>
    </location>
</feature>
<gene>
    <name evidence="12" type="primary">PIGK</name>
</gene>
<dbReference type="KEGG" id="pmrn:116944827"/>
<dbReference type="GO" id="GO:0006508">
    <property type="term" value="P:proteolysis"/>
    <property type="evidence" value="ECO:0007669"/>
    <property type="project" value="InterPro"/>
</dbReference>
<keyword evidence="4" id="KW-0337">GPI-anchor biosynthesis</keyword>
<evidence type="ECO:0000313" key="12">
    <source>
        <dbReference type="RefSeq" id="XP_032814479.1"/>
    </source>
</evidence>
<dbReference type="FunFam" id="3.40.50.1460:FF:000002">
    <property type="entry name" value="GPI-anchor transamidase"/>
    <property type="match status" value="1"/>
</dbReference>
<feature type="active site" description="Nucleophile" evidence="8">
    <location>
        <position position="214"/>
    </location>
</feature>
<evidence type="ECO:0000256" key="7">
    <source>
        <dbReference type="ARBA" id="ARBA00093482"/>
    </source>
</evidence>
<comment type="subunit">
    <text evidence="7">Heteropentamer. Part of the GPI-anchor transamidase complex, consisting of PIGK, PIGT, PIGS, PIGU and GAA1. Interacts with GPAA1. Interacts with PIGT; this interaction, via a disulfide link, stabilizes the expression of GAA1 and PIGK and links them to PIGS.</text>
</comment>
<dbReference type="InterPro" id="IPR001096">
    <property type="entry name" value="Peptidase_C13"/>
</dbReference>
<dbReference type="AlphaFoldDB" id="A0AAJ7TB03"/>
<keyword evidence="9" id="KW-0812">Transmembrane</keyword>
<evidence type="ECO:0000256" key="8">
    <source>
        <dbReference type="PIRSR" id="PIRSR019663-1"/>
    </source>
</evidence>
<keyword evidence="9" id="KW-1133">Transmembrane helix</keyword>
<keyword evidence="9" id="KW-0472">Membrane</keyword>
<organism evidence="11 12">
    <name type="scientific">Petromyzon marinus</name>
    <name type="common">Sea lamprey</name>
    <dbReference type="NCBI Taxonomy" id="7757"/>
    <lineage>
        <taxon>Eukaryota</taxon>
        <taxon>Metazoa</taxon>
        <taxon>Chordata</taxon>
        <taxon>Craniata</taxon>
        <taxon>Vertebrata</taxon>
        <taxon>Cyclostomata</taxon>
        <taxon>Hyperoartia</taxon>
        <taxon>Petromyzontiformes</taxon>
        <taxon>Petromyzontidae</taxon>
        <taxon>Petromyzon</taxon>
    </lineage>
</organism>
<dbReference type="Proteomes" id="UP001318040">
    <property type="component" value="Chromosome 22"/>
</dbReference>
<name>A0AAJ7TB03_PETMA</name>
<comment type="similarity">
    <text evidence="2">Belongs to the peptidase C13 family.</text>
</comment>
<feature type="signal peptide" evidence="10">
    <location>
        <begin position="1"/>
        <end position="32"/>
    </location>
</feature>
<evidence type="ECO:0000313" key="11">
    <source>
        <dbReference type="Proteomes" id="UP001318040"/>
    </source>
</evidence>
<keyword evidence="5 10" id="KW-0732">Signal</keyword>
<dbReference type="PANTHER" id="PTHR48067">
    <property type="entry name" value="GPI-ANCHOR TRANSAMIDASE"/>
    <property type="match status" value="1"/>
</dbReference>
<evidence type="ECO:0000256" key="9">
    <source>
        <dbReference type="SAM" id="Phobius"/>
    </source>
</evidence>
<evidence type="ECO:0000256" key="1">
    <source>
        <dbReference type="ARBA" id="ARBA00004687"/>
    </source>
</evidence>
<keyword evidence="11" id="KW-1185">Reference proteome</keyword>
<dbReference type="Gene3D" id="3.40.50.1460">
    <property type="match status" value="1"/>
</dbReference>
<evidence type="ECO:0000256" key="5">
    <source>
        <dbReference type="ARBA" id="ARBA00022729"/>
    </source>
</evidence>
<dbReference type="PANTHER" id="PTHR48067:SF1">
    <property type="entry name" value="GPI-ANCHOR TRANSAMIDASE"/>
    <property type="match status" value="1"/>
</dbReference>
<dbReference type="PIRSF" id="PIRSF019663">
    <property type="entry name" value="Legumain"/>
    <property type="match status" value="1"/>
</dbReference>
<evidence type="ECO:0000256" key="4">
    <source>
        <dbReference type="ARBA" id="ARBA00022502"/>
    </source>
</evidence>
<feature type="active site" evidence="8">
    <location>
        <position position="172"/>
    </location>
</feature>
<dbReference type="InterPro" id="IPR028361">
    <property type="entry name" value="GPI_transamidase"/>
</dbReference>
<comment type="pathway">
    <text evidence="1">Glycolipid biosynthesis; glycosylphosphatidylinositol-anchor biosynthesis.</text>
</comment>
<evidence type="ECO:0000256" key="6">
    <source>
        <dbReference type="ARBA" id="ARBA00029842"/>
    </source>
</evidence>
<dbReference type="CTD" id="10026"/>
<dbReference type="GO" id="GO:0042765">
    <property type="term" value="C:GPI-anchor transamidase complex"/>
    <property type="evidence" value="ECO:0007669"/>
    <property type="project" value="InterPro"/>
</dbReference>
<dbReference type="GO" id="GO:0003923">
    <property type="term" value="F:GPI-anchor transamidase activity"/>
    <property type="evidence" value="ECO:0007669"/>
    <property type="project" value="InterPro"/>
</dbReference>
<dbReference type="Pfam" id="PF01650">
    <property type="entry name" value="Peptidase_C13"/>
    <property type="match status" value="1"/>
</dbReference>
<proteinExistence type="inferred from homology"/>